<feature type="binding site" evidence="8">
    <location>
        <position position="262"/>
    </location>
    <ligand>
        <name>Mg(2+)</name>
        <dbReference type="ChEBI" id="CHEBI:18420"/>
    </ligand>
</feature>
<feature type="binding site" evidence="8">
    <location>
        <position position="174"/>
    </location>
    <ligand>
        <name>ATP</name>
        <dbReference type="ChEBI" id="CHEBI:30616"/>
    </ligand>
</feature>
<dbReference type="AlphaFoldDB" id="A0A4Z0WBP8"/>
<evidence type="ECO:0000256" key="8">
    <source>
        <dbReference type="HAMAP-Rule" id="MF_00692"/>
    </source>
</evidence>
<evidence type="ECO:0000313" key="9">
    <source>
        <dbReference type="EMBL" id="TGG93343.1"/>
    </source>
</evidence>
<keyword evidence="4 8" id="KW-0479">Metal-binding</keyword>
<organism evidence="9 10">
    <name type="scientific">Natronospirillum operosum</name>
    <dbReference type="NCBI Taxonomy" id="2759953"/>
    <lineage>
        <taxon>Bacteria</taxon>
        <taxon>Pseudomonadati</taxon>
        <taxon>Pseudomonadota</taxon>
        <taxon>Gammaproteobacteria</taxon>
        <taxon>Oceanospirillales</taxon>
        <taxon>Natronospirillaceae</taxon>
        <taxon>Natronospirillum</taxon>
    </lineage>
</organism>
<dbReference type="PANTHER" id="PTHR32057:SF14">
    <property type="entry name" value="PROTEIN ADENYLYLTRANSFERASE SELO, MITOCHONDRIAL"/>
    <property type="match status" value="1"/>
</dbReference>
<keyword evidence="10" id="KW-1185">Reference proteome</keyword>
<comment type="function">
    <text evidence="8">Nucleotidyltransferase involved in the post-translational modification of proteins. It can catalyze the addition of adenosine monophosphate (AMP) or uridine monophosphate (UMP) to a protein, resulting in modifications known as AMPylation and UMPylation.</text>
</comment>
<sequence length="490" mass="54296">MLELPFDNSYARLPERFYQRQAPQPVQHPELIILNRELATQLGLRGCMDSTDADLAHVFAGNELIPGAEPLAQAYAGHQFGQFVPQLGDGRALLLGEVVDARGQRRDIQLKGSGRTAFSRGGDGRAPLGPVLREYLVSEAMHALGVPTTRALAAVTSGESVLRDRGLPGAVLTRVAASHIRVGTFQYFAAREDRAALRELTRYTLDRHADSPVPADHPSPGMALLELVADRQARLVARWMGLGFIHGVMNTDNTALSGETIDFGPCAFMESYRPETVFSSIDQGGRYAYRNQPAIAQWNLARLAEALLVADDDPETHLEDAREIIGQFTARYDMHRLAVLRRKLGLQTDRPEDAALIDDWLHLMAQAEADFTLSFRRLGNLLTASEALQGMDFDATALKTWRERWLQRLAAEGTTTETARQCIEHTSPAVIPRNHLVEAAIRAAEDQQDLQPFHDLLAEVTQPWTTRAEDARHVQPAAPDERVYQTFCGT</sequence>
<keyword evidence="3 8" id="KW-0548">Nucleotidyltransferase</keyword>
<dbReference type="EMBL" id="SRMF01000003">
    <property type="protein sequence ID" value="TGG93343.1"/>
    <property type="molecule type" value="Genomic_DNA"/>
</dbReference>
<dbReference type="GO" id="GO:0000287">
    <property type="term" value="F:magnesium ion binding"/>
    <property type="evidence" value="ECO:0007669"/>
    <property type="project" value="UniProtKB-UniRule"/>
</dbReference>
<dbReference type="EC" id="2.7.7.-" evidence="8"/>
<dbReference type="GO" id="GO:0030145">
    <property type="term" value="F:manganese ion binding"/>
    <property type="evidence" value="ECO:0007669"/>
    <property type="project" value="UniProtKB-UniRule"/>
</dbReference>
<evidence type="ECO:0000313" key="10">
    <source>
        <dbReference type="Proteomes" id="UP000297475"/>
    </source>
</evidence>
<keyword evidence="7 8" id="KW-0460">Magnesium</keyword>
<comment type="catalytic activity">
    <reaction evidence="8">
        <text>L-histidyl-[protein] + UTP = N(tele)-(5'-uridylyl)-L-histidyl-[protein] + diphosphate</text>
        <dbReference type="Rhea" id="RHEA:83891"/>
        <dbReference type="Rhea" id="RHEA-COMP:9745"/>
        <dbReference type="Rhea" id="RHEA-COMP:20239"/>
        <dbReference type="ChEBI" id="CHEBI:29979"/>
        <dbReference type="ChEBI" id="CHEBI:33019"/>
        <dbReference type="ChEBI" id="CHEBI:46398"/>
        <dbReference type="ChEBI" id="CHEBI:233474"/>
    </reaction>
</comment>
<feature type="binding site" evidence="8">
    <location>
        <position position="124"/>
    </location>
    <ligand>
        <name>ATP</name>
        <dbReference type="ChEBI" id="CHEBI:30616"/>
    </ligand>
</feature>
<evidence type="ECO:0000256" key="7">
    <source>
        <dbReference type="ARBA" id="ARBA00022842"/>
    </source>
</evidence>
<dbReference type="GO" id="GO:0070733">
    <property type="term" value="F:AMPylase activity"/>
    <property type="evidence" value="ECO:0007669"/>
    <property type="project" value="UniProtKB-EC"/>
</dbReference>
<dbReference type="RefSeq" id="WP_135483052.1">
    <property type="nucleotide sequence ID" value="NZ_SRMF01000003.1"/>
</dbReference>
<evidence type="ECO:0000256" key="1">
    <source>
        <dbReference type="ARBA" id="ARBA00009747"/>
    </source>
</evidence>
<keyword evidence="6 8" id="KW-0067">ATP-binding</keyword>
<comment type="catalytic activity">
    <reaction evidence="8">
        <text>L-seryl-[protein] + UTP = O-(5'-uridylyl)-L-seryl-[protein] + diphosphate</text>
        <dbReference type="Rhea" id="RHEA:64604"/>
        <dbReference type="Rhea" id="RHEA-COMP:9863"/>
        <dbReference type="Rhea" id="RHEA-COMP:16635"/>
        <dbReference type="ChEBI" id="CHEBI:29999"/>
        <dbReference type="ChEBI" id="CHEBI:33019"/>
        <dbReference type="ChEBI" id="CHEBI:46398"/>
        <dbReference type="ChEBI" id="CHEBI:156051"/>
    </reaction>
</comment>
<evidence type="ECO:0000256" key="4">
    <source>
        <dbReference type="ARBA" id="ARBA00022723"/>
    </source>
</evidence>
<comment type="catalytic activity">
    <reaction evidence="8">
        <text>L-threonyl-[protein] + ATP = 3-O-(5'-adenylyl)-L-threonyl-[protein] + diphosphate</text>
        <dbReference type="Rhea" id="RHEA:54292"/>
        <dbReference type="Rhea" id="RHEA-COMP:11060"/>
        <dbReference type="Rhea" id="RHEA-COMP:13847"/>
        <dbReference type="ChEBI" id="CHEBI:30013"/>
        <dbReference type="ChEBI" id="CHEBI:30616"/>
        <dbReference type="ChEBI" id="CHEBI:33019"/>
        <dbReference type="ChEBI" id="CHEBI:138113"/>
        <dbReference type="EC" id="2.7.7.108"/>
    </reaction>
</comment>
<comment type="catalytic activity">
    <reaction evidence="8">
        <text>L-seryl-[protein] + ATP = 3-O-(5'-adenylyl)-L-seryl-[protein] + diphosphate</text>
        <dbReference type="Rhea" id="RHEA:58120"/>
        <dbReference type="Rhea" id="RHEA-COMP:9863"/>
        <dbReference type="Rhea" id="RHEA-COMP:15073"/>
        <dbReference type="ChEBI" id="CHEBI:29999"/>
        <dbReference type="ChEBI" id="CHEBI:30616"/>
        <dbReference type="ChEBI" id="CHEBI:33019"/>
        <dbReference type="ChEBI" id="CHEBI:142516"/>
        <dbReference type="EC" id="2.7.7.108"/>
    </reaction>
</comment>
<feature type="binding site" evidence="8">
    <location>
        <position position="88"/>
    </location>
    <ligand>
        <name>ATP</name>
        <dbReference type="ChEBI" id="CHEBI:30616"/>
    </ligand>
</feature>
<evidence type="ECO:0000256" key="6">
    <source>
        <dbReference type="ARBA" id="ARBA00022840"/>
    </source>
</evidence>
<gene>
    <name evidence="8" type="primary">ydiU</name>
    <name evidence="8" type="synonym">selO</name>
    <name evidence="9" type="ORF">E4656_09825</name>
</gene>
<feature type="binding site" evidence="8">
    <location>
        <position position="123"/>
    </location>
    <ligand>
        <name>ATP</name>
        <dbReference type="ChEBI" id="CHEBI:30616"/>
    </ligand>
</feature>
<dbReference type="HAMAP" id="MF_00692">
    <property type="entry name" value="SelO"/>
    <property type="match status" value="1"/>
</dbReference>
<dbReference type="NCBIfam" id="NF000658">
    <property type="entry name" value="PRK00029.1"/>
    <property type="match status" value="1"/>
</dbReference>
<evidence type="ECO:0000256" key="5">
    <source>
        <dbReference type="ARBA" id="ARBA00022741"/>
    </source>
</evidence>
<dbReference type="Pfam" id="PF02696">
    <property type="entry name" value="SelO"/>
    <property type="match status" value="1"/>
</dbReference>
<comment type="similarity">
    <text evidence="1 8">Belongs to the SELO family.</text>
</comment>
<evidence type="ECO:0000256" key="2">
    <source>
        <dbReference type="ARBA" id="ARBA00022679"/>
    </source>
</evidence>
<feature type="active site" description="Proton acceptor" evidence="8">
    <location>
        <position position="252"/>
    </location>
</feature>
<keyword evidence="2 8" id="KW-0808">Transferase</keyword>
<comment type="caution">
    <text evidence="9">The sequence shown here is derived from an EMBL/GenBank/DDBJ whole genome shotgun (WGS) entry which is preliminary data.</text>
</comment>
<dbReference type="PANTHER" id="PTHR32057">
    <property type="entry name" value="PROTEIN ADENYLYLTRANSFERASE SELO, MITOCHONDRIAL"/>
    <property type="match status" value="1"/>
</dbReference>
<keyword evidence="5 8" id="KW-0547">Nucleotide-binding</keyword>
<reference evidence="9 10" key="1">
    <citation type="submission" date="2019-04" db="EMBL/GenBank/DDBJ databases">
        <title>Natronospirillum operosus gen. nov., sp. nov., a haloalkaliphilic satellite isolated from decaying biomass of laboratory culture of cyanobacterium Geitlerinema sp. and proposal of Natronospirillaceae fam. nov. and Saccharospirillaceae fam. nov.</title>
        <authorList>
            <person name="Kevbrin V."/>
            <person name="Boltyanskaya Y."/>
            <person name="Koziaeva V."/>
            <person name="Grouzdev D.S."/>
            <person name="Park M."/>
            <person name="Cho J."/>
        </authorList>
    </citation>
    <scope>NUCLEOTIDE SEQUENCE [LARGE SCALE GENOMIC DNA]</scope>
    <source>
        <strain evidence="9 10">G-116</strain>
    </source>
</reference>
<dbReference type="OrthoDB" id="9776281at2"/>
<dbReference type="Proteomes" id="UP000297475">
    <property type="component" value="Unassembled WGS sequence"/>
</dbReference>
<feature type="binding site" evidence="8">
    <location>
        <position position="91"/>
    </location>
    <ligand>
        <name>ATP</name>
        <dbReference type="ChEBI" id="CHEBI:30616"/>
    </ligand>
</feature>
<accession>A0A4Z0WBP8</accession>
<feature type="binding site" evidence="8">
    <location>
        <position position="111"/>
    </location>
    <ligand>
        <name>ATP</name>
        <dbReference type="ChEBI" id="CHEBI:30616"/>
    </ligand>
</feature>
<comment type="catalytic activity">
    <reaction evidence="8">
        <text>L-tyrosyl-[protein] + UTP = O-(5'-uridylyl)-L-tyrosyl-[protein] + diphosphate</text>
        <dbReference type="Rhea" id="RHEA:83887"/>
        <dbReference type="Rhea" id="RHEA-COMP:10136"/>
        <dbReference type="Rhea" id="RHEA-COMP:20238"/>
        <dbReference type="ChEBI" id="CHEBI:33019"/>
        <dbReference type="ChEBI" id="CHEBI:46398"/>
        <dbReference type="ChEBI" id="CHEBI:46858"/>
        <dbReference type="ChEBI" id="CHEBI:90602"/>
    </reaction>
</comment>
<protein>
    <recommendedName>
        <fullName evidence="8">Protein nucleotidyltransferase YdiU</fullName>
        <ecNumber evidence="8">2.7.7.-</ecNumber>
    </recommendedName>
    <alternativeName>
        <fullName evidence="8">Protein adenylyltransferase YdiU</fullName>
        <ecNumber evidence="8">2.7.7.108</ecNumber>
    </alternativeName>
    <alternativeName>
        <fullName evidence="8">Protein uridylyltransferase YdiU</fullName>
        <ecNumber evidence="8">2.7.7.-</ecNumber>
    </alternativeName>
</protein>
<dbReference type="InterPro" id="IPR003846">
    <property type="entry name" value="SelO"/>
</dbReference>
<dbReference type="GO" id="GO:0005524">
    <property type="term" value="F:ATP binding"/>
    <property type="evidence" value="ECO:0007669"/>
    <property type="project" value="UniProtKB-UniRule"/>
</dbReference>
<proteinExistence type="inferred from homology"/>
<feature type="binding site" evidence="8">
    <location>
        <position position="253"/>
    </location>
    <ligand>
        <name>Mg(2+)</name>
        <dbReference type="ChEBI" id="CHEBI:18420"/>
    </ligand>
</feature>
<feature type="binding site" evidence="8">
    <location>
        <position position="90"/>
    </location>
    <ligand>
        <name>ATP</name>
        <dbReference type="ChEBI" id="CHEBI:30616"/>
    </ligand>
</feature>
<keyword evidence="8" id="KW-0464">Manganese</keyword>
<comment type="cofactor">
    <cofactor evidence="8">
        <name>Mg(2+)</name>
        <dbReference type="ChEBI" id="CHEBI:18420"/>
    </cofactor>
    <cofactor evidence="8">
        <name>Mn(2+)</name>
        <dbReference type="ChEBI" id="CHEBI:29035"/>
    </cofactor>
</comment>
<feature type="binding site" evidence="8">
    <location>
        <position position="262"/>
    </location>
    <ligand>
        <name>ATP</name>
        <dbReference type="ChEBI" id="CHEBI:30616"/>
    </ligand>
</feature>
<feature type="binding site" evidence="8">
    <location>
        <position position="181"/>
    </location>
    <ligand>
        <name>ATP</name>
        <dbReference type="ChEBI" id="CHEBI:30616"/>
    </ligand>
</feature>
<dbReference type="EC" id="2.7.7.108" evidence="8"/>
<comment type="catalytic activity">
    <reaction evidence="8">
        <text>L-tyrosyl-[protein] + ATP = O-(5'-adenylyl)-L-tyrosyl-[protein] + diphosphate</text>
        <dbReference type="Rhea" id="RHEA:54288"/>
        <dbReference type="Rhea" id="RHEA-COMP:10136"/>
        <dbReference type="Rhea" id="RHEA-COMP:13846"/>
        <dbReference type="ChEBI" id="CHEBI:30616"/>
        <dbReference type="ChEBI" id="CHEBI:33019"/>
        <dbReference type="ChEBI" id="CHEBI:46858"/>
        <dbReference type="ChEBI" id="CHEBI:83624"/>
        <dbReference type="EC" id="2.7.7.108"/>
    </reaction>
</comment>
<evidence type="ECO:0000256" key="3">
    <source>
        <dbReference type="ARBA" id="ARBA00022695"/>
    </source>
</evidence>
<name>A0A4Z0WBP8_9GAMM</name>